<feature type="transmembrane region" description="Helical" evidence="1">
    <location>
        <begin position="257"/>
        <end position="277"/>
    </location>
</feature>
<accession>A0A839UIX5</accession>
<dbReference type="EMBL" id="JACHXZ010000001">
    <property type="protein sequence ID" value="MBB3167503.1"/>
    <property type="molecule type" value="Genomic_DNA"/>
</dbReference>
<evidence type="ECO:0000313" key="3">
    <source>
        <dbReference type="Proteomes" id="UP000559987"/>
    </source>
</evidence>
<feature type="transmembrane region" description="Helical" evidence="1">
    <location>
        <begin position="106"/>
        <end position="125"/>
    </location>
</feature>
<sequence>MRKPVKFRLLFLVAALVIYVVGAHLLPEHISAESWSMSLLVEHAEWQRLLAVTGLFFGVMPLLYWYCVIRMGQQAWWKLLLIFSLSSLIARYTYPEDIAQYFEFITWLRYPIIAVLLALELYLMVTICRSLWAARNLTGDPRLHMLAQYQVEHSDIAQGADAKVDGVDAKVDATSESHSTEQKASAKAAKQLELALTFAHEPASWYYAIPRLTRNHTPALANIVLRSATRSHFFMVLAALLLGAVGSYVLLADWSVTAATLVATFIAYGSVMFVANYRVSRYYSLYLSGNSLVINNGWWGFCAIDRTVIARCERGSWSLEDDSEGLFIGRKPCNIKIQLTQPQHYFSGIATMKDAVSTIYLTVDDSQRVVAQLTEETVLNVA</sequence>
<dbReference type="RefSeq" id="WP_183908281.1">
    <property type="nucleotide sequence ID" value="NZ_JACHXZ010000001.1"/>
</dbReference>
<dbReference type="AlphaFoldDB" id="A0A839UIX5"/>
<reference evidence="2 3" key="1">
    <citation type="submission" date="2020-08" db="EMBL/GenBank/DDBJ databases">
        <title>Genomic Encyclopedia of Type Strains, Phase III (KMG-III): the genomes of soil and plant-associated and newly described type strains.</title>
        <authorList>
            <person name="Whitman W."/>
        </authorList>
    </citation>
    <scope>NUCLEOTIDE SEQUENCE [LARGE SCALE GENOMIC DNA]</scope>
    <source>
        <strain evidence="2 3">CECT 8571</strain>
    </source>
</reference>
<keyword evidence="1" id="KW-0812">Transmembrane</keyword>
<comment type="caution">
    <text evidence="2">The sequence shown here is derived from an EMBL/GenBank/DDBJ whole genome shotgun (WGS) entry which is preliminary data.</text>
</comment>
<keyword evidence="3" id="KW-1185">Reference proteome</keyword>
<name>A0A839UIX5_9GAMM</name>
<protein>
    <submittedName>
        <fullName evidence="2">Uncharacterized protein</fullName>
    </submittedName>
</protein>
<gene>
    <name evidence="2" type="ORF">FHS30_000679</name>
</gene>
<organism evidence="2 3">
    <name type="scientific">Simiduia aestuariiviva</name>
    <dbReference type="NCBI Taxonomy" id="1510459"/>
    <lineage>
        <taxon>Bacteria</taxon>
        <taxon>Pseudomonadati</taxon>
        <taxon>Pseudomonadota</taxon>
        <taxon>Gammaproteobacteria</taxon>
        <taxon>Cellvibrionales</taxon>
        <taxon>Cellvibrionaceae</taxon>
        <taxon>Simiduia</taxon>
    </lineage>
</organism>
<feature type="transmembrane region" description="Helical" evidence="1">
    <location>
        <begin position="233"/>
        <end position="251"/>
    </location>
</feature>
<dbReference type="Proteomes" id="UP000559987">
    <property type="component" value="Unassembled WGS sequence"/>
</dbReference>
<evidence type="ECO:0000256" key="1">
    <source>
        <dbReference type="SAM" id="Phobius"/>
    </source>
</evidence>
<feature type="transmembrane region" description="Helical" evidence="1">
    <location>
        <begin position="49"/>
        <end position="68"/>
    </location>
</feature>
<proteinExistence type="predicted"/>
<keyword evidence="1" id="KW-0472">Membrane</keyword>
<keyword evidence="1" id="KW-1133">Transmembrane helix</keyword>
<evidence type="ECO:0000313" key="2">
    <source>
        <dbReference type="EMBL" id="MBB3167503.1"/>
    </source>
</evidence>
<feature type="transmembrane region" description="Helical" evidence="1">
    <location>
        <begin position="75"/>
        <end position="94"/>
    </location>
</feature>